<dbReference type="Gene3D" id="3.40.50.300">
    <property type="entry name" value="P-loop containing nucleotide triphosphate hydrolases"/>
    <property type="match status" value="1"/>
</dbReference>
<dbReference type="Gramene" id="TraesRN3A0100164700.1">
    <property type="protein sequence ID" value="TraesRN3A0100164700.1"/>
    <property type="gene ID" value="TraesRN3A0100164700"/>
</dbReference>
<feature type="domain" description="NB-ARC" evidence="6">
    <location>
        <begin position="166"/>
        <end position="261"/>
    </location>
</feature>
<sequence length="261" mass="30025">MVAVDASTGVMNALLCKLSKLLEDEYSRLKGVRRQITFLRDELSSMNAVLETLADAEQLDPLKREWRDKVRELSYDIEDCIDDFVDRGEELRTGLKGFFSKLRKLKARREIAGEIEQLKIRTIEASERRRRYDFLEPAQSSRFFCVDPRLPALYEDAARLVGIDGPKEHILGWFCKEKEHDDLRVLPIVGSGGLGKTTLANQVYCQLKGQFQCTAFVSVSRNPNMQKILRQMLTEFGISGGALDEERQLIDRIRDHLKDKR</sequence>
<dbReference type="Gramene" id="TraesCS3A02G076000.1">
    <property type="protein sequence ID" value="TraesCS3A02G076000.1"/>
    <property type="gene ID" value="TraesCS3A02G076000"/>
</dbReference>
<dbReference type="SMR" id="A0A3B6ECP6"/>
<accession>A0A3B6ECP6</accession>
<feature type="domain" description="Disease resistance N-terminal" evidence="7">
    <location>
        <begin position="10"/>
        <end position="92"/>
    </location>
</feature>
<dbReference type="PANTHER" id="PTHR19338:SF65">
    <property type="entry name" value="OS06G0163900 PROTEIN"/>
    <property type="match status" value="1"/>
</dbReference>
<dbReference type="Pfam" id="PF18052">
    <property type="entry name" value="Rx_N"/>
    <property type="match status" value="1"/>
</dbReference>
<dbReference type="InterPro" id="IPR002182">
    <property type="entry name" value="NB-ARC"/>
</dbReference>
<dbReference type="InterPro" id="IPR027417">
    <property type="entry name" value="P-loop_NTPase"/>
</dbReference>
<evidence type="ECO:0000256" key="2">
    <source>
        <dbReference type="ARBA" id="ARBA00022614"/>
    </source>
</evidence>
<protein>
    <recommendedName>
        <fullName evidence="10">Rx N-terminal domain-containing protein</fullName>
    </recommendedName>
</protein>
<name>A0A3B6ECP6_WHEAT</name>
<comment type="similarity">
    <text evidence="1">Belongs to the disease resistance NB-LRR family.</text>
</comment>
<evidence type="ECO:0000256" key="5">
    <source>
        <dbReference type="ARBA" id="ARBA00022821"/>
    </source>
</evidence>
<evidence type="ECO:0000313" key="9">
    <source>
        <dbReference type="Proteomes" id="UP000019116"/>
    </source>
</evidence>
<evidence type="ECO:0000256" key="4">
    <source>
        <dbReference type="ARBA" id="ARBA00022741"/>
    </source>
</evidence>
<keyword evidence="5" id="KW-0611">Plant defense</keyword>
<dbReference type="OMA" id="TEWLTME"/>
<dbReference type="InterPro" id="IPR038005">
    <property type="entry name" value="RX-like_CC"/>
</dbReference>
<evidence type="ECO:0000259" key="7">
    <source>
        <dbReference type="Pfam" id="PF18052"/>
    </source>
</evidence>
<dbReference type="Gene3D" id="1.20.5.4130">
    <property type="match status" value="1"/>
</dbReference>
<dbReference type="STRING" id="4565.A0A3B6ECP6"/>
<organism evidence="8">
    <name type="scientific">Triticum aestivum</name>
    <name type="common">Wheat</name>
    <dbReference type="NCBI Taxonomy" id="4565"/>
    <lineage>
        <taxon>Eukaryota</taxon>
        <taxon>Viridiplantae</taxon>
        <taxon>Streptophyta</taxon>
        <taxon>Embryophyta</taxon>
        <taxon>Tracheophyta</taxon>
        <taxon>Spermatophyta</taxon>
        <taxon>Magnoliopsida</taxon>
        <taxon>Liliopsida</taxon>
        <taxon>Poales</taxon>
        <taxon>Poaceae</taxon>
        <taxon>BOP clade</taxon>
        <taxon>Pooideae</taxon>
        <taxon>Triticodae</taxon>
        <taxon>Triticeae</taxon>
        <taxon>Triticinae</taxon>
        <taxon>Triticum</taxon>
    </lineage>
</organism>
<evidence type="ECO:0000313" key="8">
    <source>
        <dbReference type="EnsemblPlants" id="TraesCS3A02G076000.1"/>
    </source>
</evidence>
<dbReference type="AlphaFoldDB" id="A0A3B6ECP6"/>
<reference evidence="8" key="1">
    <citation type="submission" date="2018-08" db="EMBL/GenBank/DDBJ databases">
        <authorList>
            <person name="Rossello M."/>
        </authorList>
    </citation>
    <scope>NUCLEOTIDE SEQUENCE [LARGE SCALE GENOMIC DNA]</scope>
    <source>
        <strain evidence="8">cv. Chinese Spring</strain>
    </source>
</reference>
<dbReference type="Proteomes" id="UP000019116">
    <property type="component" value="Chromosome 3A"/>
</dbReference>
<dbReference type="Gramene" id="TraesCS3A03G0166100.1">
    <property type="protein sequence ID" value="TraesCS3A03G0166100.1.CDS"/>
    <property type="gene ID" value="TraesCS3A03G0166100"/>
</dbReference>
<keyword evidence="3" id="KW-0677">Repeat</keyword>
<dbReference type="EnsemblPlants" id="TraesCS3A02G076000.1">
    <property type="protein sequence ID" value="TraesCS3A02G076000.1"/>
    <property type="gene ID" value="TraesCS3A02G076000"/>
</dbReference>
<dbReference type="Pfam" id="PF00931">
    <property type="entry name" value="NB-ARC"/>
    <property type="match status" value="1"/>
</dbReference>
<reference evidence="8" key="2">
    <citation type="submission" date="2018-10" db="UniProtKB">
        <authorList>
            <consortium name="EnsemblPlants"/>
        </authorList>
    </citation>
    <scope>IDENTIFICATION</scope>
</reference>
<keyword evidence="2" id="KW-0433">Leucine-rich repeat</keyword>
<dbReference type="CDD" id="cd14798">
    <property type="entry name" value="RX-CC_like"/>
    <property type="match status" value="1"/>
</dbReference>
<evidence type="ECO:0008006" key="10">
    <source>
        <dbReference type="Google" id="ProtNLM"/>
    </source>
</evidence>
<proteinExistence type="inferred from homology"/>
<evidence type="ECO:0000259" key="6">
    <source>
        <dbReference type="Pfam" id="PF00931"/>
    </source>
</evidence>
<dbReference type="InterPro" id="IPR041118">
    <property type="entry name" value="Rx_N"/>
</dbReference>
<dbReference type="GO" id="GO:0006952">
    <property type="term" value="P:defense response"/>
    <property type="evidence" value="ECO:0007669"/>
    <property type="project" value="UniProtKB-KW"/>
</dbReference>
<keyword evidence="4" id="KW-0547">Nucleotide-binding</keyword>
<keyword evidence="9" id="KW-1185">Reference proteome</keyword>
<evidence type="ECO:0000256" key="3">
    <source>
        <dbReference type="ARBA" id="ARBA00022737"/>
    </source>
</evidence>
<dbReference type="OrthoDB" id="3027644at2759"/>
<evidence type="ECO:0000256" key="1">
    <source>
        <dbReference type="ARBA" id="ARBA00008894"/>
    </source>
</evidence>
<dbReference type="PANTHER" id="PTHR19338">
    <property type="entry name" value="TRANSLOCASE OF INNER MITOCHONDRIAL MEMBRANE 13 HOMOLOG"/>
    <property type="match status" value="1"/>
</dbReference>
<dbReference type="GO" id="GO:0043531">
    <property type="term" value="F:ADP binding"/>
    <property type="evidence" value="ECO:0007669"/>
    <property type="project" value="InterPro"/>
</dbReference>
<dbReference type="SUPFAM" id="SSF52540">
    <property type="entry name" value="P-loop containing nucleoside triphosphate hydrolases"/>
    <property type="match status" value="1"/>
</dbReference>